<dbReference type="InterPro" id="IPR052211">
    <property type="entry name" value="Cpx_auxiliary_protein"/>
</dbReference>
<keyword evidence="4" id="KW-0574">Periplasm</keyword>
<feature type="compositionally biased region" description="Basic and acidic residues" evidence="5">
    <location>
        <begin position="149"/>
        <end position="163"/>
    </location>
</feature>
<dbReference type="EMBL" id="LRFG02000001">
    <property type="protein sequence ID" value="PCO06390.1"/>
    <property type="molecule type" value="Genomic_DNA"/>
</dbReference>
<keyword evidence="3" id="KW-0732">Signal</keyword>
<evidence type="ECO:0000256" key="1">
    <source>
        <dbReference type="ARBA" id="ARBA00004418"/>
    </source>
</evidence>
<evidence type="ECO:0000313" key="7">
    <source>
        <dbReference type="Proteomes" id="UP000218427"/>
    </source>
</evidence>
<feature type="region of interest" description="Disordered" evidence="5">
    <location>
        <begin position="74"/>
        <end position="100"/>
    </location>
</feature>
<keyword evidence="7" id="KW-1185">Reference proteome</keyword>
<dbReference type="InterPro" id="IPR012899">
    <property type="entry name" value="LTXXQ"/>
</dbReference>
<dbReference type="Proteomes" id="UP000218427">
    <property type="component" value="Unassembled WGS sequence"/>
</dbReference>
<evidence type="ECO:0008006" key="8">
    <source>
        <dbReference type="Google" id="ProtNLM"/>
    </source>
</evidence>
<gene>
    <name evidence="6" type="ORF">AWR36_000965</name>
</gene>
<comment type="similarity">
    <text evidence="2">Belongs to the CpxP/Spy family.</text>
</comment>
<organism evidence="6 7">
    <name type="scientific">Microbulbifer flavimaris</name>
    <dbReference type="NCBI Taxonomy" id="1781068"/>
    <lineage>
        <taxon>Bacteria</taxon>
        <taxon>Pseudomonadati</taxon>
        <taxon>Pseudomonadota</taxon>
        <taxon>Gammaproteobacteria</taxon>
        <taxon>Cellvibrionales</taxon>
        <taxon>Microbulbiferaceae</taxon>
        <taxon>Microbulbifer</taxon>
    </lineage>
</organism>
<evidence type="ECO:0000256" key="5">
    <source>
        <dbReference type="SAM" id="MobiDB-lite"/>
    </source>
</evidence>
<comment type="subcellular location">
    <subcellularLocation>
        <location evidence="1">Periplasm</location>
    </subcellularLocation>
</comment>
<accession>A0ABX4I1U8</accession>
<name>A0ABX4I1U8_9GAMM</name>
<sequence length="180" mass="20890">MHLSKTNHIEREAEELEMTMNRWKTLTSSAILAGLLAAPMVTLADHHKGQGEGWKEQHHERMLERMAEKLELTEGQKAQLKANRDANQEQRMAQRQKMRELRGQIRDAIDSGADQATLDQLGAELGKLQVSQMQERHRRHQELESILTDEQKAKLEQMKTERKARWRERHKARKGGADSQ</sequence>
<evidence type="ECO:0000313" key="6">
    <source>
        <dbReference type="EMBL" id="PCO06390.1"/>
    </source>
</evidence>
<reference evidence="6" key="1">
    <citation type="submission" date="2017-08" db="EMBL/GenBank/DDBJ databases">
        <title>Microbulbifer marisrubri sp. nov., a halophilic alphaproteobacterium isolated from marine sediment of the Yellow Sea, China.</title>
        <authorList>
            <person name="Zhang G."/>
            <person name="Xiong Q."/>
        </authorList>
    </citation>
    <scope>NUCLEOTIDE SEQUENCE [LARGE SCALE GENOMIC DNA]</scope>
    <source>
        <strain evidence="6">WRN-8</strain>
    </source>
</reference>
<evidence type="ECO:0000256" key="3">
    <source>
        <dbReference type="ARBA" id="ARBA00022729"/>
    </source>
</evidence>
<proteinExistence type="inferred from homology"/>
<feature type="region of interest" description="Disordered" evidence="5">
    <location>
        <begin position="129"/>
        <end position="180"/>
    </location>
</feature>
<dbReference type="PANTHER" id="PTHR38102">
    <property type="entry name" value="PERIPLASMIC CHAPERONE SPY"/>
    <property type="match status" value="1"/>
</dbReference>
<dbReference type="Pfam" id="PF07813">
    <property type="entry name" value="LTXXQ"/>
    <property type="match status" value="1"/>
</dbReference>
<evidence type="ECO:0000256" key="4">
    <source>
        <dbReference type="ARBA" id="ARBA00022764"/>
    </source>
</evidence>
<evidence type="ECO:0000256" key="2">
    <source>
        <dbReference type="ARBA" id="ARBA00008441"/>
    </source>
</evidence>
<comment type="caution">
    <text evidence="6">The sequence shown here is derived from an EMBL/GenBank/DDBJ whole genome shotgun (WGS) entry which is preliminary data.</text>
</comment>
<dbReference type="PANTHER" id="PTHR38102:SF1">
    <property type="entry name" value="PERIPLASMIC CHAPERONE SPY"/>
    <property type="match status" value="1"/>
</dbReference>
<protein>
    <recommendedName>
        <fullName evidence="8">Periplasmic heavy metal sensor</fullName>
    </recommendedName>
</protein>
<feature type="compositionally biased region" description="Basic residues" evidence="5">
    <location>
        <begin position="164"/>
        <end position="174"/>
    </location>
</feature>
<dbReference type="Gene3D" id="1.20.120.1490">
    <property type="match status" value="1"/>
</dbReference>